<evidence type="ECO:0000256" key="1">
    <source>
        <dbReference type="SAM" id="Phobius"/>
    </source>
</evidence>
<sequence length="171" mass="18601">MVFGDAITLTLVTVTIAIAGGVTMWFASDLGGQRDALDIGIAGSFLLAVVVAVGTGAPWVRFRSAQTLLALRGRLPWRMIRFLGDAHSREVLRQSGGSYQFRHDLVQAHLTTARPRSRPPRSGRIRRAVHTTIAILLLAVTAATITVPPLRKAVETRTSQRAVVDLQIRVD</sequence>
<gene>
    <name evidence="2" type="ORF">KCV87_33020</name>
</gene>
<keyword evidence="1" id="KW-0812">Transmembrane</keyword>
<proteinExistence type="predicted"/>
<keyword evidence="1" id="KW-1133">Transmembrane helix</keyword>
<accession>A0AA45L771</accession>
<dbReference type="Proteomes" id="UP000677152">
    <property type="component" value="Chromosome"/>
</dbReference>
<evidence type="ECO:0000313" key="2">
    <source>
        <dbReference type="EMBL" id="QUF04108.1"/>
    </source>
</evidence>
<protein>
    <submittedName>
        <fullName evidence="2">Uncharacterized protein</fullName>
    </submittedName>
</protein>
<reference evidence="2" key="1">
    <citation type="submission" date="2021-04" db="EMBL/GenBank/DDBJ databases">
        <title>Genomic sequence of Actinosynnema pretiosum subsp. pretiosum ATCC 31280 (C-14919).</title>
        <authorList>
            <person name="Bai L."/>
            <person name="Wang X."/>
            <person name="Xiao Y."/>
        </authorList>
    </citation>
    <scope>NUCLEOTIDE SEQUENCE</scope>
    <source>
        <strain evidence="2">ATCC 31280</strain>
    </source>
</reference>
<feature type="transmembrane region" description="Helical" evidence="1">
    <location>
        <begin position="39"/>
        <end position="60"/>
    </location>
</feature>
<organism evidence="2 3">
    <name type="scientific">Actinosynnema pretiosum subsp. pretiosum</name>
    <dbReference type="NCBI Taxonomy" id="103721"/>
    <lineage>
        <taxon>Bacteria</taxon>
        <taxon>Bacillati</taxon>
        <taxon>Actinomycetota</taxon>
        <taxon>Actinomycetes</taxon>
        <taxon>Pseudonocardiales</taxon>
        <taxon>Pseudonocardiaceae</taxon>
        <taxon>Actinosynnema</taxon>
    </lineage>
</organism>
<dbReference type="EMBL" id="CP073249">
    <property type="protein sequence ID" value="QUF04108.1"/>
    <property type="molecule type" value="Genomic_DNA"/>
</dbReference>
<dbReference type="AlphaFoldDB" id="A0AA45L771"/>
<keyword evidence="1" id="KW-0472">Membrane</keyword>
<name>A0AA45L771_9PSEU</name>
<evidence type="ECO:0000313" key="3">
    <source>
        <dbReference type="Proteomes" id="UP000677152"/>
    </source>
</evidence>
<feature type="transmembrane region" description="Helical" evidence="1">
    <location>
        <begin position="128"/>
        <end position="147"/>
    </location>
</feature>
<feature type="transmembrane region" description="Helical" evidence="1">
    <location>
        <begin position="7"/>
        <end position="27"/>
    </location>
</feature>